<dbReference type="EMBL" id="MU853402">
    <property type="protein sequence ID" value="KAK4138083.1"/>
    <property type="molecule type" value="Genomic_DNA"/>
</dbReference>
<keyword evidence="3" id="KW-1185">Reference proteome</keyword>
<sequence>MGQWQFGGLFSVAACQGCSLVEPGAGRLTACTVHSMRSRARTPGPRRATSVSYPLARMNPAGGKVVRCDFQQSSPDLGHGWVFRGQWQNAPIVCPARNHFRSYITAHAIALCAGLARRCLDRLCLPPPALASSTGKLNGMENEEENDERYKRNKIA</sequence>
<comment type="caution">
    <text evidence="2">The sequence shown here is derived from an EMBL/GenBank/DDBJ whole genome shotgun (WGS) entry which is preliminary data.</text>
</comment>
<protein>
    <submittedName>
        <fullName evidence="2">Uncharacterized protein</fullName>
    </submittedName>
</protein>
<dbReference type="Proteomes" id="UP001304895">
    <property type="component" value="Unassembled WGS sequence"/>
</dbReference>
<reference evidence="2" key="1">
    <citation type="journal article" date="2023" name="Mol. Phylogenet. Evol.">
        <title>Genome-scale phylogeny and comparative genomics of the fungal order Sordariales.</title>
        <authorList>
            <person name="Hensen N."/>
            <person name="Bonometti L."/>
            <person name="Westerberg I."/>
            <person name="Brannstrom I.O."/>
            <person name="Guillou S."/>
            <person name="Cros-Aarteil S."/>
            <person name="Calhoun S."/>
            <person name="Haridas S."/>
            <person name="Kuo A."/>
            <person name="Mondo S."/>
            <person name="Pangilinan J."/>
            <person name="Riley R."/>
            <person name="LaButti K."/>
            <person name="Andreopoulos B."/>
            <person name="Lipzen A."/>
            <person name="Chen C."/>
            <person name="Yan M."/>
            <person name="Daum C."/>
            <person name="Ng V."/>
            <person name="Clum A."/>
            <person name="Steindorff A."/>
            <person name="Ohm R.A."/>
            <person name="Martin F."/>
            <person name="Silar P."/>
            <person name="Natvig D.O."/>
            <person name="Lalanne C."/>
            <person name="Gautier V."/>
            <person name="Ament-Velasquez S.L."/>
            <person name="Kruys A."/>
            <person name="Hutchinson M.I."/>
            <person name="Powell A.J."/>
            <person name="Barry K."/>
            <person name="Miller A.N."/>
            <person name="Grigoriev I.V."/>
            <person name="Debuchy R."/>
            <person name="Gladieux P."/>
            <person name="Hiltunen Thoren M."/>
            <person name="Johannesson H."/>
        </authorList>
    </citation>
    <scope>NUCLEOTIDE SEQUENCE</scope>
    <source>
        <strain evidence="2">CBS 123565</strain>
    </source>
</reference>
<gene>
    <name evidence="2" type="ORF">BT67DRAFT_439290</name>
</gene>
<evidence type="ECO:0000256" key="1">
    <source>
        <dbReference type="SAM" id="MobiDB-lite"/>
    </source>
</evidence>
<feature type="region of interest" description="Disordered" evidence="1">
    <location>
        <begin position="134"/>
        <end position="156"/>
    </location>
</feature>
<organism evidence="2 3">
    <name type="scientific">Trichocladium antarcticum</name>
    <dbReference type="NCBI Taxonomy" id="1450529"/>
    <lineage>
        <taxon>Eukaryota</taxon>
        <taxon>Fungi</taxon>
        <taxon>Dikarya</taxon>
        <taxon>Ascomycota</taxon>
        <taxon>Pezizomycotina</taxon>
        <taxon>Sordariomycetes</taxon>
        <taxon>Sordariomycetidae</taxon>
        <taxon>Sordariales</taxon>
        <taxon>Chaetomiaceae</taxon>
        <taxon>Trichocladium</taxon>
    </lineage>
</organism>
<proteinExistence type="predicted"/>
<accession>A0AAN6ZHI0</accession>
<dbReference type="AlphaFoldDB" id="A0AAN6ZHI0"/>
<evidence type="ECO:0000313" key="3">
    <source>
        <dbReference type="Proteomes" id="UP001304895"/>
    </source>
</evidence>
<name>A0AAN6ZHI0_9PEZI</name>
<evidence type="ECO:0000313" key="2">
    <source>
        <dbReference type="EMBL" id="KAK4138083.1"/>
    </source>
</evidence>
<reference evidence="2" key="2">
    <citation type="submission" date="2023-05" db="EMBL/GenBank/DDBJ databases">
        <authorList>
            <consortium name="Lawrence Berkeley National Laboratory"/>
            <person name="Steindorff A."/>
            <person name="Hensen N."/>
            <person name="Bonometti L."/>
            <person name="Westerberg I."/>
            <person name="Brannstrom I.O."/>
            <person name="Guillou S."/>
            <person name="Cros-Aarteil S."/>
            <person name="Calhoun S."/>
            <person name="Haridas S."/>
            <person name="Kuo A."/>
            <person name="Mondo S."/>
            <person name="Pangilinan J."/>
            <person name="Riley R."/>
            <person name="Labutti K."/>
            <person name="Andreopoulos B."/>
            <person name="Lipzen A."/>
            <person name="Chen C."/>
            <person name="Yanf M."/>
            <person name="Daum C."/>
            <person name="Ng V."/>
            <person name="Clum A."/>
            <person name="Ohm R."/>
            <person name="Martin F."/>
            <person name="Silar P."/>
            <person name="Natvig D."/>
            <person name="Lalanne C."/>
            <person name="Gautier V."/>
            <person name="Ament-Velasquez S.L."/>
            <person name="Kruys A."/>
            <person name="Hutchinson M.I."/>
            <person name="Powell A.J."/>
            <person name="Barry K."/>
            <person name="Miller A.N."/>
            <person name="Grigoriev I.V."/>
            <person name="Debuchy R."/>
            <person name="Gladieux P."/>
            <person name="Thoren M.H."/>
            <person name="Johannesson H."/>
        </authorList>
    </citation>
    <scope>NUCLEOTIDE SEQUENCE</scope>
    <source>
        <strain evidence="2">CBS 123565</strain>
    </source>
</reference>